<evidence type="ECO:0000313" key="2">
    <source>
        <dbReference type="EMBL" id="ASC07179.1"/>
    </source>
</evidence>
<sequence>MSLTAPASVQVGKGAAGHDARPAGFAAILGALGVVFGDIGTSPIYALRTTAQVVSDHGTIAASEVLGSKASYSGR</sequence>
<dbReference type="AlphaFoldDB" id="A0AAC9X3R0"/>
<reference evidence="2 3" key="1">
    <citation type="submission" date="2017-06" db="EMBL/GenBank/DDBJ databases">
        <title>Genome sequence of Acetobacter pasteurianus subsp. pasteurianus strain SRCM101468.</title>
        <authorList>
            <person name="Cho S.H."/>
        </authorList>
    </citation>
    <scope>NUCLEOTIDE SEQUENCE [LARGE SCALE GENOMIC DNA]</scope>
    <source>
        <strain evidence="2 3">SRCM101468</strain>
        <plasmid evidence="3">pap1468-1</plasmid>
    </source>
</reference>
<dbReference type="EMBL" id="CP021923">
    <property type="protein sequence ID" value="ASC07179.1"/>
    <property type="molecule type" value="Genomic_DNA"/>
</dbReference>
<gene>
    <name evidence="2" type="ORF">S101468_02978</name>
</gene>
<evidence type="ECO:0000313" key="3">
    <source>
        <dbReference type="Proteomes" id="UP000196816"/>
    </source>
</evidence>
<dbReference type="Proteomes" id="UP000196816">
    <property type="component" value="Plasmid pAP1468-1"/>
</dbReference>
<geneLocation type="plasmid" evidence="3">
    <name>pap1468-1</name>
</geneLocation>
<keyword evidence="2" id="KW-0614">Plasmid</keyword>
<dbReference type="Pfam" id="PF02705">
    <property type="entry name" value="K_trans"/>
    <property type="match status" value="1"/>
</dbReference>
<dbReference type="InterPro" id="IPR053951">
    <property type="entry name" value="K_trans_N"/>
</dbReference>
<name>A0AAC9X3R0_ACEPA</name>
<accession>A0AAC9X3R0</accession>
<organism evidence="2 3">
    <name type="scientific">Acetobacter pasteurianus subsp. pasteurianus</name>
    <dbReference type="NCBI Taxonomy" id="481145"/>
    <lineage>
        <taxon>Bacteria</taxon>
        <taxon>Pseudomonadati</taxon>
        <taxon>Pseudomonadota</taxon>
        <taxon>Alphaproteobacteria</taxon>
        <taxon>Acetobacterales</taxon>
        <taxon>Acetobacteraceae</taxon>
        <taxon>Acetobacter</taxon>
    </lineage>
</organism>
<proteinExistence type="predicted"/>
<protein>
    <submittedName>
        <fullName evidence="2">Potassium transport system protein kup</fullName>
    </submittedName>
</protein>
<evidence type="ECO:0000259" key="1">
    <source>
        <dbReference type="Pfam" id="PF02705"/>
    </source>
</evidence>
<feature type="domain" description="K+ potassium transporter integral membrane" evidence="1">
    <location>
        <begin position="28"/>
        <end position="67"/>
    </location>
</feature>